<organism evidence="1 2">
    <name type="scientific">Methylotuvimicrobium alcaliphilum (strain DSM 19304 / NCIMB 14124 / VKM B-2133 / 20Z)</name>
    <name type="common">Methylomicrobium alcaliphilum</name>
    <dbReference type="NCBI Taxonomy" id="1091494"/>
    <lineage>
        <taxon>Bacteria</taxon>
        <taxon>Pseudomonadati</taxon>
        <taxon>Pseudomonadota</taxon>
        <taxon>Gammaproteobacteria</taxon>
        <taxon>Methylococcales</taxon>
        <taxon>Methylococcaceae</taxon>
        <taxon>Methylotuvimicrobium</taxon>
    </lineage>
</organism>
<accession>G4SZN6</accession>
<evidence type="ECO:0000313" key="1">
    <source>
        <dbReference type="EMBL" id="CCE24477.1"/>
    </source>
</evidence>
<keyword evidence="2" id="KW-1185">Reference proteome</keyword>
<dbReference type="HOGENOM" id="CLU_057504_6_2_6"/>
<sequence>MCRINPRVDLAFKKLFGSEENKDLLISLINAIVSEEDRVAEVELKNPYSTGRVI</sequence>
<dbReference type="RefSeq" id="WP_014149241.1">
    <property type="nucleotide sequence ID" value="NC_016112.1"/>
</dbReference>
<reference evidence="2" key="1">
    <citation type="journal article" date="2012" name="J. Bacteriol.">
        <title>Genome sequence of the haloalkaliphilic methanotrophic bacterium Methylomicrobium alcaliphilum 20Z.</title>
        <authorList>
            <person name="Vuilleumier S."/>
            <person name="Khmelenina V.N."/>
            <person name="Bringel F."/>
            <person name="Reshetnikov A.S."/>
            <person name="Lajus A."/>
            <person name="Mangenot S."/>
            <person name="Rouy Z."/>
            <person name="Op den Camp H.J."/>
            <person name="Jetten M.S."/>
            <person name="Dispirito A.A."/>
            <person name="Dunfield P."/>
            <person name="Klotz M.G."/>
            <person name="Semrau J.D."/>
            <person name="Stein L.Y."/>
            <person name="Barbe V."/>
            <person name="Medigue C."/>
            <person name="Trotsenko Y.A."/>
            <person name="Kalyuzhnaya M.G."/>
        </authorList>
    </citation>
    <scope>NUCLEOTIDE SEQUENCE [LARGE SCALE GENOMIC DNA]</scope>
    <source>
        <strain evidence="2">DSM 19304 / NCIMB 14124 / VKM B-2133 / 20Z</strain>
    </source>
</reference>
<gene>
    <name evidence="1" type="ordered locus">MEALZ_2811</name>
</gene>
<dbReference type="EMBL" id="FO082060">
    <property type="protein sequence ID" value="CCE24477.1"/>
    <property type="molecule type" value="Genomic_DNA"/>
</dbReference>
<dbReference type="KEGG" id="mah:MEALZ_2811"/>
<dbReference type="Pfam" id="PF12784">
    <property type="entry name" value="PDDEXK_2"/>
    <property type="match status" value="1"/>
</dbReference>
<dbReference type="STRING" id="1091494.MEALZ_2811"/>
<protein>
    <recommendedName>
        <fullName evidence="3">Transposase</fullName>
    </recommendedName>
</protein>
<evidence type="ECO:0008006" key="3">
    <source>
        <dbReference type="Google" id="ProtNLM"/>
    </source>
</evidence>
<dbReference type="Proteomes" id="UP000008315">
    <property type="component" value="Chromosome"/>
</dbReference>
<evidence type="ECO:0000313" key="2">
    <source>
        <dbReference type="Proteomes" id="UP000008315"/>
    </source>
</evidence>
<name>G4SZN6_META2</name>
<proteinExistence type="predicted"/>
<dbReference type="AlphaFoldDB" id="G4SZN6"/>
<dbReference type="PATRIC" id="fig|271065.3.peg.2879"/>